<accession>A0A6I9W8V5</accession>
<sequence length="277" mass="32094">MSPIRGGKVLSWIDVTRFIIDRVLLFAYVANIYTLVTRNRQNLLIFWMVLSFLENIVLEIVVIVITFLLWHKKSDVSTSRLVEFIAEKTICLVFSIYKWCMTLKWYMQLRTLKKIHRFTMIARRSIATITNVPGRVGRSLDDECLGAAIVRRGKYASLLNLDRFSAESPSRAYFKSLTTLITDDIRDPNDVNDYDSDANDLSVAEKSMKMLNVTAEDVMDARARIQERFYWEEQGAKTPEAIEEVMAQFSLGKDREEMIDSSENEKMAKNDLKKLTF</sequence>
<proteinExistence type="predicted"/>
<evidence type="ECO:0000313" key="3">
    <source>
        <dbReference type="RefSeq" id="XP_011638262.1"/>
    </source>
</evidence>
<keyword evidence="2" id="KW-1185">Reference proteome</keyword>
<reference evidence="3" key="1">
    <citation type="submission" date="2025-08" db="UniProtKB">
        <authorList>
            <consortium name="RefSeq"/>
        </authorList>
    </citation>
    <scope>IDENTIFICATION</scope>
</reference>
<evidence type="ECO:0000313" key="2">
    <source>
        <dbReference type="Proteomes" id="UP000504615"/>
    </source>
</evidence>
<organism evidence="2 3">
    <name type="scientific">Pogonomyrmex barbatus</name>
    <name type="common">red harvester ant</name>
    <dbReference type="NCBI Taxonomy" id="144034"/>
    <lineage>
        <taxon>Eukaryota</taxon>
        <taxon>Metazoa</taxon>
        <taxon>Ecdysozoa</taxon>
        <taxon>Arthropoda</taxon>
        <taxon>Hexapoda</taxon>
        <taxon>Insecta</taxon>
        <taxon>Pterygota</taxon>
        <taxon>Neoptera</taxon>
        <taxon>Endopterygota</taxon>
        <taxon>Hymenoptera</taxon>
        <taxon>Apocrita</taxon>
        <taxon>Aculeata</taxon>
        <taxon>Formicoidea</taxon>
        <taxon>Formicidae</taxon>
        <taxon>Myrmicinae</taxon>
        <taxon>Pogonomyrmex</taxon>
    </lineage>
</organism>
<dbReference type="AlphaFoldDB" id="A0A6I9W8V5"/>
<feature type="transmembrane region" description="Helical" evidence="1">
    <location>
        <begin position="15"/>
        <end position="36"/>
    </location>
</feature>
<dbReference type="GeneID" id="105427957"/>
<gene>
    <name evidence="3" type="primary">LOC105427957</name>
</gene>
<keyword evidence="1" id="KW-0472">Membrane</keyword>
<keyword evidence="1" id="KW-1133">Transmembrane helix</keyword>
<protein>
    <submittedName>
        <fullName evidence="3">Uncharacterized protein LOC105427957 isoform X1</fullName>
    </submittedName>
</protein>
<name>A0A6I9W8V5_9HYME</name>
<feature type="transmembrane region" description="Helical" evidence="1">
    <location>
        <begin position="90"/>
        <end position="107"/>
    </location>
</feature>
<dbReference type="OrthoDB" id="6819313at2759"/>
<feature type="transmembrane region" description="Helical" evidence="1">
    <location>
        <begin position="43"/>
        <end position="70"/>
    </location>
</feature>
<keyword evidence="1" id="KW-0812">Transmembrane</keyword>
<dbReference type="RefSeq" id="XP_011638262.1">
    <property type="nucleotide sequence ID" value="XM_011639960.1"/>
</dbReference>
<dbReference type="KEGG" id="pbar:105427957"/>
<evidence type="ECO:0000256" key="1">
    <source>
        <dbReference type="SAM" id="Phobius"/>
    </source>
</evidence>
<dbReference type="Proteomes" id="UP000504615">
    <property type="component" value="Unplaced"/>
</dbReference>